<proteinExistence type="predicted"/>
<dbReference type="SMART" id="SM00895">
    <property type="entry name" value="FCD"/>
    <property type="match status" value="1"/>
</dbReference>
<dbReference type="Pfam" id="PF07729">
    <property type="entry name" value="FCD"/>
    <property type="match status" value="1"/>
</dbReference>
<dbReference type="Gene3D" id="1.20.120.530">
    <property type="entry name" value="GntR ligand-binding domain-like"/>
    <property type="match status" value="1"/>
</dbReference>
<evidence type="ECO:0000259" key="4">
    <source>
        <dbReference type="PROSITE" id="PS50949"/>
    </source>
</evidence>
<dbReference type="SMART" id="SM00345">
    <property type="entry name" value="HTH_GNTR"/>
    <property type="match status" value="1"/>
</dbReference>
<keyword evidence="6" id="KW-1185">Reference proteome</keyword>
<dbReference type="SUPFAM" id="SSF48008">
    <property type="entry name" value="GntR ligand-binding domain-like"/>
    <property type="match status" value="1"/>
</dbReference>
<evidence type="ECO:0000313" key="6">
    <source>
        <dbReference type="Proteomes" id="UP000322976"/>
    </source>
</evidence>
<dbReference type="SUPFAM" id="SSF46785">
    <property type="entry name" value="Winged helix' DNA-binding domain"/>
    <property type="match status" value="1"/>
</dbReference>
<dbReference type="PROSITE" id="PS50949">
    <property type="entry name" value="HTH_GNTR"/>
    <property type="match status" value="1"/>
</dbReference>
<dbReference type="InterPro" id="IPR008920">
    <property type="entry name" value="TF_FadR/GntR_C"/>
</dbReference>
<comment type="caution">
    <text evidence="5">The sequence shown here is derived from an EMBL/GenBank/DDBJ whole genome shotgun (WGS) entry which is preliminary data.</text>
</comment>
<accession>A0A5D8QEC9</accession>
<dbReference type="PANTHER" id="PTHR43537:SF5">
    <property type="entry name" value="UXU OPERON TRANSCRIPTIONAL REGULATOR"/>
    <property type="match status" value="1"/>
</dbReference>
<dbReference type="InterPro" id="IPR011711">
    <property type="entry name" value="GntR_C"/>
</dbReference>
<dbReference type="EMBL" id="VTPS01000004">
    <property type="protein sequence ID" value="TZE82757.1"/>
    <property type="molecule type" value="Genomic_DNA"/>
</dbReference>
<keyword evidence="2" id="KW-0238">DNA-binding</keyword>
<protein>
    <submittedName>
        <fullName evidence="5">FadR family transcriptional regulator</fullName>
    </submittedName>
</protein>
<dbReference type="PANTHER" id="PTHR43537">
    <property type="entry name" value="TRANSCRIPTIONAL REGULATOR, GNTR FAMILY"/>
    <property type="match status" value="1"/>
</dbReference>
<dbReference type="Pfam" id="PF00392">
    <property type="entry name" value="GntR"/>
    <property type="match status" value="1"/>
</dbReference>
<dbReference type="InterPro" id="IPR036388">
    <property type="entry name" value="WH-like_DNA-bd_sf"/>
</dbReference>
<dbReference type="AlphaFoldDB" id="A0A5D8QEC9"/>
<dbReference type="Gene3D" id="1.10.10.10">
    <property type="entry name" value="Winged helix-like DNA-binding domain superfamily/Winged helix DNA-binding domain"/>
    <property type="match status" value="1"/>
</dbReference>
<dbReference type="InterPro" id="IPR000524">
    <property type="entry name" value="Tscrpt_reg_HTH_GntR"/>
</dbReference>
<sequence>MYIKPVKSTKLYEVVIDYIMEMINNGEIKPGEKLYTENEFMKMFKVSKSVLREAFRVLENRGIIETRPGDGRYMRLLTVGVERDRDYYQKYKESAIIDIYECRQIIEVNIVRLAAMRATSDDIDALDKINREMKLMISDTRETDLDMEFHLAISKAAHNIILFESMQNIINTLKDINEKYILPHQECRTLCAEHQDIFEAIASRDENRAVYAMRNHLMHFRDMIGETLT</sequence>
<organism evidence="5 6">
    <name type="scientific">Calorimonas adulescens</name>
    <dbReference type="NCBI Taxonomy" id="2606906"/>
    <lineage>
        <taxon>Bacteria</taxon>
        <taxon>Bacillati</taxon>
        <taxon>Bacillota</taxon>
        <taxon>Clostridia</taxon>
        <taxon>Thermoanaerobacterales</taxon>
        <taxon>Thermoanaerobacteraceae</taxon>
        <taxon>Calorimonas</taxon>
    </lineage>
</organism>
<gene>
    <name evidence="5" type="ORF">FWJ32_03925</name>
</gene>
<feature type="domain" description="HTH gntR-type" evidence="4">
    <location>
        <begin position="9"/>
        <end position="77"/>
    </location>
</feature>
<evidence type="ECO:0000256" key="2">
    <source>
        <dbReference type="ARBA" id="ARBA00023125"/>
    </source>
</evidence>
<keyword evidence="1" id="KW-0805">Transcription regulation</keyword>
<evidence type="ECO:0000256" key="1">
    <source>
        <dbReference type="ARBA" id="ARBA00023015"/>
    </source>
</evidence>
<dbReference type="CDD" id="cd07377">
    <property type="entry name" value="WHTH_GntR"/>
    <property type="match status" value="1"/>
</dbReference>
<dbReference type="Proteomes" id="UP000322976">
    <property type="component" value="Unassembled WGS sequence"/>
</dbReference>
<keyword evidence="3" id="KW-0804">Transcription</keyword>
<evidence type="ECO:0000313" key="5">
    <source>
        <dbReference type="EMBL" id="TZE82757.1"/>
    </source>
</evidence>
<dbReference type="InterPro" id="IPR036390">
    <property type="entry name" value="WH_DNA-bd_sf"/>
</dbReference>
<dbReference type="GO" id="GO:0003700">
    <property type="term" value="F:DNA-binding transcription factor activity"/>
    <property type="evidence" value="ECO:0007669"/>
    <property type="project" value="InterPro"/>
</dbReference>
<evidence type="ECO:0000256" key="3">
    <source>
        <dbReference type="ARBA" id="ARBA00023163"/>
    </source>
</evidence>
<dbReference type="GO" id="GO:0003677">
    <property type="term" value="F:DNA binding"/>
    <property type="evidence" value="ECO:0007669"/>
    <property type="project" value="UniProtKB-KW"/>
</dbReference>
<dbReference type="RefSeq" id="WP_149544670.1">
    <property type="nucleotide sequence ID" value="NZ_VTPS01000004.1"/>
</dbReference>
<reference evidence="5 6" key="1">
    <citation type="submission" date="2019-08" db="EMBL/GenBank/DDBJ databases">
        <title>Calorimonas adulescens gen. nov., sp. nov., an anaerobic thermophilic bacterium from Sakhalin hot spring.</title>
        <authorList>
            <person name="Khomyakova M.A."/>
            <person name="Merkel A.Y."/>
            <person name="Novikov A."/>
            <person name="Bonch-Osmolovskaya E.A."/>
            <person name="Slobodkin A.I."/>
        </authorList>
    </citation>
    <scope>NUCLEOTIDE SEQUENCE [LARGE SCALE GENOMIC DNA]</scope>
    <source>
        <strain evidence="5 6">A05MB</strain>
    </source>
</reference>
<name>A0A5D8QEC9_9THEO</name>